<evidence type="ECO:0000313" key="3">
    <source>
        <dbReference type="EMBL" id="EIM56588.1"/>
    </source>
</evidence>
<reference evidence="3 4" key="1">
    <citation type="submission" date="2010-08" db="EMBL/GenBank/DDBJ databases">
        <authorList>
            <consortium name="US DOE Joint Genome Institute (JGI-PGF)"/>
            <person name="Lucas S."/>
            <person name="Copeland A."/>
            <person name="Lapidus A."/>
            <person name="Cheng J.-F."/>
            <person name="Bruce D."/>
            <person name="Goodwin L."/>
            <person name="Pitluck S."/>
            <person name="Land M.L."/>
            <person name="Hauser L."/>
            <person name="Chang Y.-J."/>
            <person name="Anderson I.J."/>
            <person name="Johnson E."/>
            <person name="Mulhopadhyay B."/>
            <person name="Kyrpides N."/>
            <person name="Woyke T.J."/>
        </authorList>
    </citation>
    <scope>NUCLEOTIDE SEQUENCE [LARGE SCALE GENOMIC DNA]</scope>
    <source>
        <strain evidence="3 4">6</strain>
    </source>
</reference>
<evidence type="ECO:0000313" key="4">
    <source>
        <dbReference type="Proteomes" id="UP000005753"/>
    </source>
</evidence>
<dbReference type="PANTHER" id="PTHR33777">
    <property type="entry name" value="UPF0045 PROTEIN ECM15"/>
    <property type="match status" value="1"/>
</dbReference>
<organism evidence="3 4">
    <name type="scientific">Eubacterium cellulosolvens (strain ATCC 43171 / JCM 9499 / 6)</name>
    <name type="common">Cillobacterium cellulosolvens</name>
    <dbReference type="NCBI Taxonomy" id="633697"/>
    <lineage>
        <taxon>Bacteria</taxon>
        <taxon>Bacillati</taxon>
        <taxon>Bacillota</taxon>
        <taxon>Clostridia</taxon>
        <taxon>Eubacteriales</taxon>
        <taxon>Eubacteriaceae</taxon>
        <taxon>Eubacterium</taxon>
    </lineage>
</organism>
<reference evidence="3 4" key="2">
    <citation type="submission" date="2012-02" db="EMBL/GenBank/DDBJ databases">
        <title>Improved High-Quality Draft sequence of Eubacterium cellulosolvens 6.</title>
        <authorList>
            <consortium name="US DOE Joint Genome Institute"/>
            <person name="Lucas S."/>
            <person name="Han J."/>
            <person name="Lapidus A."/>
            <person name="Cheng J.-F."/>
            <person name="Goodwin L."/>
            <person name="Pitluck S."/>
            <person name="Peters L."/>
            <person name="Mikhailova N."/>
            <person name="Gu W."/>
            <person name="Detter J.C."/>
            <person name="Han C."/>
            <person name="Tapia R."/>
            <person name="Land M."/>
            <person name="Hauser L."/>
            <person name="Kyrpides N."/>
            <person name="Ivanova N."/>
            <person name="Pagani I."/>
            <person name="Johnson E."/>
            <person name="Mukhopadhyay B."/>
            <person name="Anderson I."/>
            <person name="Woyke T."/>
        </authorList>
    </citation>
    <scope>NUCLEOTIDE SEQUENCE [LARGE SCALE GENOMIC DNA]</scope>
    <source>
        <strain evidence="3 4">6</strain>
    </source>
</reference>
<dbReference type="InterPro" id="IPR051614">
    <property type="entry name" value="UPF0045_domain"/>
</dbReference>
<dbReference type="HOGENOM" id="CLU_137479_2_0_9"/>
<dbReference type="InterPro" id="IPR029756">
    <property type="entry name" value="MTH1187/YkoF-like"/>
</dbReference>
<evidence type="ECO:0000256" key="1">
    <source>
        <dbReference type="ARBA" id="ARBA00010272"/>
    </source>
</evidence>
<protein>
    <recommendedName>
        <fullName evidence="2">Thiamine-binding protein domain-containing protein</fullName>
    </recommendedName>
</protein>
<sequence>MNASIALQVLPNVTEREETRRIVDEVIAYIEKSGLHYVVGAFETTIEGDLDELLEIVKESQKICVRAGAPGVMSYVKISYEPAGVWTIDDKTGKYDRKRREREAQNE</sequence>
<keyword evidence="4" id="KW-1185">Reference proteome</keyword>
<proteinExistence type="inferred from homology"/>
<dbReference type="STRING" id="633697.EubceDRAFT1_0750"/>
<dbReference type="AlphaFoldDB" id="I5AS15"/>
<accession>I5AS15</accession>
<dbReference type="OrthoDB" id="5886358at2"/>
<evidence type="ECO:0000259" key="2">
    <source>
        <dbReference type="Pfam" id="PF01910"/>
    </source>
</evidence>
<dbReference type="GO" id="GO:0005829">
    <property type="term" value="C:cytosol"/>
    <property type="evidence" value="ECO:0007669"/>
    <property type="project" value="TreeGrafter"/>
</dbReference>
<comment type="similarity">
    <text evidence="1">Belongs to the UPF0045 family.</text>
</comment>
<name>I5AS15_EUBC6</name>
<dbReference type="eggNOG" id="COG0011">
    <property type="taxonomic scope" value="Bacteria"/>
</dbReference>
<dbReference type="PANTHER" id="PTHR33777:SF1">
    <property type="entry name" value="UPF0045 PROTEIN ECM15"/>
    <property type="match status" value="1"/>
</dbReference>
<dbReference type="Pfam" id="PF01910">
    <property type="entry name" value="Thiamine_BP"/>
    <property type="match status" value="1"/>
</dbReference>
<dbReference type="SUPFAM" id="SSF89957">
    <property type="entry name" value="MTH1187/YkoF-like"/>
    <property type="match status" value="1"/>
</dbReference>
<gene>
    <name evidence="3" type="ORF">EubceDRAFT1_0750</name>
</gene>
<dbReference type="EMBL" id="CM001487">
    <property type="protein sequence ID" value="EIM56588.1"/>
    <property type="molecule type" value="Genomic_DNA"/>
</dbReference>
<dbReference type="InterPro" id="IPR002767">
    <property type="entry name" value="Thiamine_BP"/>
</dbReference>
<dbReference type="Gene3D" id="3.30.70.930">
    <property type="match status" value="1"/>
</dbReference>
<feature type="domain" description="Thiamine-binding protein" evidence="2">
    <location>
        <begin position="6"/>
        <end position="95"/>
    </location>
</feature>
<dbReference type="Proteomes" id="UP000005753">
    <property type="component" value="Chromosome"/>
</dbReference>